<comment type="similarity">
    <text evidence="1">Belongs to the GST superfamily.</text>
</comment>
<dbReference type="eggNOG" id="KOG0867">
    <property type="taxonomic scope" value="Eukaryota"/>
</dbReference>
<dbReference type="Proteomes" id="UP000009328">
    <property type="component" value="Unassembled WGS sequence"/>
</dbReference>
<dbReference type="CDD" id="cd03048">
    <property type="entry name" value="GST_N_Ure2p_like"/>
    <property type="match status" value="1"/>
</dbReference>
<organism evidence="4 5">
    <name type="scientific">Wickerhamomyces ciferrii (strain ATCC 14091 / BCRC 22168 / CBS 111 / JCM 3599 / NBRC 0793 / NRRL Y-1031 F-60-10)</name>
    <name type="common">Yeast</name>
    <name type="synonym">Pichia ciferrii</name>
    <dbReference type="NCBI Taxonomy" id="1206466"/>
    <lineage>
        <taxon>Eukaryota</taxon>
        <taxon>Fungi</taxon>
        <taxon>Dikarya</taxon>
        <taxon>Ascomycota</taxon>
        <taxon>Saccharomycotina</taxon>
        <taxon>Saccharomycetes</taxon>
        <taxon>Phaffomycetales</taxon>
        <taxon>Wickerhamomycetaceae</taxon>
        <taxon>Wickerhamomyces</taxon>
    </lineage>
</organism>
<dbReference type="PANTHER" id="PTHR44051">
    <property type="entry name" value="GLUTATHIONE S-TRANSFERASE-RELATED"/>
    <property type="match status" value="1"/>
</dbReference>
<dbReference type="PROSITE" id="PS50405">
    <property type="entry name" value="GST_CTER"/>
    <property type="match status" value="1"/>
</dbReference>
<dbReference type="EMBL" id="CAIF01000013">
    <property type="protein sequence ID" value="CCH41229.1"/>
    <property type="molecule type" value="Genomic_DNA"/>
</dbReference>
<dbReference type="PANTHER" id="PTHR44051:SF8">
    <property type="entry name" value="GLUTATHIONE S-TRANSFERASE GSTA"/>
    <property type="match status" value="1"/>
</dbReference>
<dbReference type="EC" id="2.5.1.18" evidence="4"/>
<feature type="domain" description="GST N-terminal" evidence="2">
    <location>
        <begin position="1"/>
        <end position="84"/>
    </location>
</feature>
<dbReference type="AlphaFoldDB" id="K0KIL6"/>
<dbReference type="PROSITE" id="PS50404">
    <property type="entry name" value="GST_NTER"/>
    <property type="match status" value="1"/>
</dbReference>
<dbReference type="SFLD" id="SFLDS00019">
    <property type="entry name" value="Glutathione_Transferase_(cytos"/>
    <property type="match status" value="1"/>
</dbReference>
<dbReference type="Pfam" id="PF00043">
    <property type="entry name" value="GST_C"/>
    <property type="match status" value="1"/>
</dbReference>
<proteinExistence type="inferred from homology"/>
<gene>
    <name evidence="4" type="ORF">BN7_766</name>
</gene>
<evidence type="ECO:0000259" key="3">
    <source>
        <dbReference type="PROSITE" id="PS50405"/>
    </source>
</evidence>
<evidence type="ECO:0000256" key="1">
    <source>
        <dbReference type="ARBA" id="ARBA00007409"/>
    </source>
</evidence>
<name>K0KIL6_WICCF</name>
<evidence type="ECO:0000313" key="5">
    <source>
        <dbReference type="Proteomes" id="UP000009328"/>
    </source>
</evidence>
<feature type="domain" description="GST C-terminal" evidence="3">
    <location>
        <begin position="91"/>
        <end position="219"/>
    </location>
</feature>
<dbReference type="GO" id="GO:0004364">
    <property type="term" value="F:glutathione transferase activity"/>
    <property type="evidence" value="ECO:0007669"/>
    <property type="project" value="UniProtKB-EC"/>
</dbReference>
<protein>
    <submittedName>
        <fullName evidence="4">Glutathione S-transferase 2</fullName>
        <ecNumber evidence="4">2.5.1.18</ecNumber>
    </submittedName>
</protein>
<accession>K0KIL6</accession>
<dbReference type="Gene3D" id="3.40.30.10">
    <property type="entry name" value="Glutaredoxin"/>
    <property type="match status" value="1"/>
</dbReference>
<keyword evidence="4" id="KW-0808">Transferase</keyword>
<dbReference type="SUPFAM" id="SSF52833">
    <property type="entry name" value="Thioredoxin-like"/>
    <property type="match status" value="1"/>
</dbReference>
<dbReference type="SUPFAM" id="SSF47616">
    <property type="entry name" value="GST C-terminal domain-like"/>
    <property type="match status" value="1"/>
</dbReference>
<dbReference type="InterPro" id="IPR004046">
    <property type="entry name" value="GST_C"/>
</dbReference>
<keyword evidence="5" id="KW-1185">Reference proteome</keyword>
<dbReference type="SFLD" id="SFLDG00358">
    <property type="entry name" value="Main_(cytGST)"/>
    <property type="match status" value="1"/>
</dbReference>
<dbReference type="InterPro" id="IPR010987">
    <property type="entry name" value="Glutathione-S-Trfase_C-like"/>
</dbReference>
<evidence type="ECO:0000259" key="2">
    <source>
        <dbReference type="PROSITE" id="PS50404"/>
    </source>
</evidence>
<dbReference type="STRING" id="1206466.K0KIL6"/>
<dbReference type="InterPro" id="IPR040079">
    <property type="entry name" value="Glutathione_S-Trfase"/>
</dbReference>
<dbReference type="Gene3D" id="1.20.1050.10">
    <property type="match status" value="1"/>
</dbReference>
<evidence type="ECO:0000313" key="4">
    <source>
        <dbReference type="EMBL" id="CCH41229.1"/>
    </source>
</evidence>
<dbReference type="InterPro" id="IPR036282">
    <property type="entry name" value="Glutathione-S-Trfase_C_sf"/>
</dbReference>
<dbReference type="InterPro" id="IPR004045">
    <property type="entry name" value="Glutathione_S-Trfase_N"/>
</dbReference>
<reference evidence="4 5" key="1">
    <citation type="journal article" date="2012" name="Eukaryot. Cell">
        <title>Draft genome sequence of Wickerhamomyces ciferrii NRRL Y-1031 F-60-10.</title>
        <authorList>
            <person name="Schneider J."/>
            <person name="Andrea H."/>
            <person name="Blom J."/>
            <person name="Jaenicke S."/>
            <person name="Ruckert C."/>
            <person name="Schorsch C."/>
            <person name="Szczepanowski R."/>
            <person name="Farwick M."/>
            <person name="Goesmann A."/>
            <person name="Puhler A."/>
            <person name="Schaffer S."/>
            <person name="Tauch A."/>
            <person name="Kohler T."/>
            <person name="Brinkrolf K."/>
        </authorList>
    </citation>
    <scope>NUCLEOTIDE SEQUENCE [LARGE SCALE GENOMIC DNA]</scope>
    <source>
        <strain evidence="5">ATCC 14091 / BCRC 22168 / CBS 111 / JCM 3599 / NBRC 0793 / NRRL Y-1031 F-60-10</strain>
    </source>
</reference>
<comment type="caution">
    <text evidence="4">The sequence shown here is derived from an EMBL/GenBank/DDBJ whole genome shotgun (WGS) entry which is preliminary data.</text>
</comment>
<sequence length="219" mass="25755">MIELYSSPTSNGLKITILLEVLGLEYNYHSIDLERKQNHEPWFLELNPSGTIPVIKDTSKSPTKIFSESITIIQYLADEYDIRRQFSYSHNHPLWLEQLQWLMWHAASHEPIQYQLHLYKTFLPSPKTSQGIKDFDYCSDMFENKTRQLFDVMNNRLKHNNGWFVGNCLNIVDIVIFPWIKRAYAGGLGELDDWDELKKWRSKLDGIDSFKRGQLIGVE</sequence>
<dbReference type="HOGENOM" id="CLU_011226_14_0_1"/>
<dbReference type="Pfam" id="PF13409">
    <property type="entry name" value="GST_N_2"/>
    <property type="match status" value="1"/>
</dbReference>
<dbReference type="InParanoid" id="K0KIL6"/>
<dbReference type="InterPro" id="IPR036249">
    <property type="entry name" value="Thioredoxin-like_sf"/>
</dbReference>